<reference evidence="1" key="1">
    <citation type="submission" date="2022-11" db="EMBL/GenBank/DDBJ databases">
        <title>Centuries of genome instability and evolution in soft-shell clam transmissible cancer (bioRxiv).</title>
        <authorList>
            <person name="Hart S.F.M."/>
            <person name="Yonemitsu M.A."/>
            <person name="Giersch R.M."/>
            <person name="Beal B.F."/>
            <person name="Arriagada G."/>
            <person name="Davis B.W."/>
            <person name="Ostrander E.A."/>
            <person name="Goff S.P."/>
            <person name="Metzger M.J."/>
        </authorList>
    </citation>
    <scope>NUCLEOTIDE SEQUENCE</scope>
    <source>
        <strain evidence="1">MELC-2E11</strain>
        <tissue evidence="1">Siphon/mantle</tissue>
    </source>
</reference>
<gene>
    <name evidence="1" type="ORF">MAR_008089</name>
</gene>
<evidence type="ECO:0000313" key="1">
    <source>
        <dbReference type="EMBL" id="WAR01531.1"/>
    </source>
</evidence>
<protein>
    <submittedName>
        <fullName evidence="1">Uncharacterized protein</fullName>
    </submittedName>
</protein>
<dbReference type="Proteomes" id="UP001164746">
    <property type="component" value="Chromosome 4"/>
</dbReference>
<accession>A0ABY7DZ17</accession>
<evidence type="ECO:0000313" key="2">
    <source>
        <dbReference type="Proteomes" id="UP001164746"/>
    </source>
</evidence>
<sequence>MSYACLRQINNNKNNYEISQAQVNTLGRLLRCCRKETGSRPPYKSHTQTPSLDTTGTRDIVLYVGTLDKVLAGLQIKQQLKLHGCPTPQNVLLHDQQLLTQFLKSSCNLTNLSICTIVGALPISQHCISRSNVLSRPLSSTQTCDLQQA</sequence>
<keyword evidence="2" id="KW-1185">Reference proteome</keyword>
<name>A0ABY7DZ17_MYAAR</name>
<organism evidence="1 2">
    <name type="scientific">Mya arenaria</name>
    <name type="common">Soft-shell clam</name>
    <dbReference type="NCBI Taxonomy" id="6604"/>
    <lineage>
        <taxon>Eukaryota</taxon>
        <taxon>Metazoa</taxon>
        <taxon>Spiralia</taxon>
        <taxon>Lophotrochozoa</taxon>
        <taxon>Mollusca</taxon>
        <taxon>Bivalvia</taxon>
        <taxon>Autobranchia</taxon>
        <taxon>Heteroconchia</taxon>
        <taxon>Euheterodonta</taxon>
        <taxon>Imparidentia</taxon>
        <taxon>Neoheterodontei</taxon>
        <taxon>Myida</taxon>
        <taxon>Myoidea</taxon>
        <taxon>Myidae</taxon>
        <taxon>Mya</taxon>
    </lineage>
</organism>
<dbReference type="EMBL" id="CP111015">
    <property type="protein sequence ID" value="WAR01531.1"/>
    <property type="molecule type" value="Genomic_DNA"/>
</dbReference>
<proteinExistence type="predicted"/>